<dbReference type="GO" id="GO:0071973">
    <property type="term" value="P:bacterial-type flagellum-dependent cell motility"/>
    <property type="evidence" value="ECO:0007669"/>
    <property type="project" value="InterPro"/>
</dbReference>
<evidence type="ECO:0000256" key="10">
    <source>
        <dbReference type="ARBA" id="ARBA00023225"/>
    </source>
</evidence>
<keyword evidence="8 11" id="KW-0653">Protein transport</keyword>
<gene>
    <name evidence="12" type="primary">fliJ</name>
    <name evidence="12" type="ordered locus">ECL_03298</name>
</gene>
<evidence type="ECO:0000256" key="6">
    <source>
        <dbReference type="ARBA" id="ARBA00022500"/>
    </source>
</evidence>
<dbReference type="InterPro" id="IPR052570">
    <property type="entry name" value="FliJ"/>
</dbReference>
<dbReference type="PANTHER" id="PTHR38786:SF1">
    <property type="entry name" value="FLAGELLAR FLIJ PROTEIN"/>
    <property type="match status" value="1"/>
</dbReference>
<dbReference type="GO" id="GO:0005886">
    <property type="term" value="C:plasma membrane"/>
    <property type="evidence" value="ECO:0007669"/>
    <property type="project" value="UniProtKB-SubCell"/>
</dbReference>
<comment type="subcellular location">
    <subcellularLocation>
        <location evidence="1">Cell membrane</location>
        <topology evidence="1">Peripheral membrane protein</topology>
        <orientation evidence="1">Cytoplasmic side</orientation>
    </subcellularLocation>
</comment>
<sequence>MKAHNPMVLLRDKAQETLTQTTRALGGAQQQLQQAMTQHEQLQHYEQEYQQSLRQGMMGGGMSVADLVNHQSFILSLKQVVKQQAGHVNACEKAVDEVKKNWVQNKQRLNAFETLIERRATAQALVQSRHEQKLMDEFAQRAGQKRERL</sequence>
<keyword evidence="7 11" id="KW-1005">Bacterial flagellum biogenesis</keyword>
<dbReference type="InterPro" id="IPR053716">
    <property type="entry name" value="Flag_assembly_chemotaxis_eff"/>
</dbReference>
<comment type="similarity">
    <text evidence="2 11">Belongs to the FliJ family.</text>
</comment>
<organism evidence="12 13">
    <name type="scientific">Enterobacter cloacae subsp. cloacae (strain ATCC 13047 / DSM 30054 / NBRC 13535 / NCTC 10005 / WDCM 00083 / NCDC 279-56)</name>
    <dbReference type="NCBI Taxonomy" id="716541"/>
    <lineage>
        <taxon>Bacteria</taxon>
        <taxon>Pseudomonadati</taxon>
        <taxon>Pseudomonadota</taxon>
        <taxon>Gammaproteobacteria</taxon>
        <taxon>Enterobacterales</taxon>
        <taxon>Enterobacteriaceae</taxon>
        <taxon>Enterobacter</taxon>
        <taxon>Enterobacter cloacae complex</taxon>
    </lineage>
</organism>
<comment type="function">
    <text evidence="11">Flagellar protein that affects chemotactic events.</text>
</comment>
<evidence type="ECO:0000313" key="12">
    <source>
        <dbReference type="EMBL" id="ADF62832.1"/>
    </source>
</evidence>
<keyword evidence="13" id="KW-1185">Reference proteome</keyword>
<dbReference type="Gene3D" id="1.10.287.1700">
    <property type="match status" value="1"/>
</dbReference>
<dbReference type="Proteomes" id="UP000002363">
    <property type="component" value="Chromosome"/>
</dbReference>
<dbReference type="GO" id="GO:0015031">
    <property type="term" value="P:protein transport"/>
    <property type="evidence" value="ECO:0007669"/>
    <property type="project" value="UniProtKB-UniRule"/>
</dbReference>
<keyword evidence="4 11" id="KW-0813">Transport</keyword>
<keyword evidence="10 11" id="KW-1006">Bacterial flagellum protein export</keyword>
<dbReference type="GO" id="GO:0044781">
    <property type="term" value="P:bacterial-type flagellum organization"/>
    <property type="evidence" value="ECO:0007669"/>
    <property type="project" value="UniProtKB-KW"/>
</dbReference>
<keyword evidence="5 11" id="KW-1003">Cell membrane</keyword>
<dbReference type="InterPro" id="IPR018006">
    <property type="entry name" value="Flag_FliJ_proteobac"/>
</dbReference>
<reference evidence="12 13" key="1">
    <citation type="journal article" date="2010" name="J. Bacteriol.">
        <title>Complete genome sequence of Enterobacter cloacae subsp. cloacae type strain ATCC 13047.</title>
        <authorList>
            <person name="Ren Y."/>
            <person name="Ren Y."/>
            <person name="Zhou Z."/>
            <person name="Guo X."/>
            <person name="Li Y."/>
            <person name="Feng L."/>
            <person name="Wang L."/>
        </authorList>
    </citation>
    <scope>NUCLEOTIDE SEQUENCE [LARGE SCALE GENOMIC DNA]</scope>
    <source>
        <strain evidence="13">ATCC 13047 / DSM 30054 / NBRC 13535 / NCTC 10005 / WDCM 00083 / NCDC 279-56</strain>
    </source>
</reference>
<proteinExistence type="inferred from homology"/>
<evidence type="ECO:0000256" key="5">
    <source>
        <dbReference type="ARBA" id="ARBA00022475"/>
    </source>
</evidence>
<dbReference type="NCBIfam" id="TIGR02473">
    <property type="entry name" value="flagell_FliJ"/>
    <property type="match status" value="1"/>
</dbReference>
<dbReference type="PIRSF" id="PIRSF019404">
    <property type="entry name" value="FliJ"/>
    <property type="match status" value="1"/>
</dbReference>
<keyword evidence="12" id="KW-0282">Flagellum</keyword>
<evidence type="ECO:0000256" key="11">
    <source>
        <dbReference type="PIRNR" id="PIRNR019404"/>
    </source>
</evidence>
<keyword evidence="12" id="KW-0966">Cell projection</keyword>
<dbReference type="Pfam" id="PF02050">
    <property type="entry name" value="FliJ"/>
    <property type="match status" value="1"/>
</dbReference>
<dbReference type="AlphaFoldDB" id="A0A0H3CQM9"/>
<evidence type="ECO:0000256" key="9">
    <source>
        <dbReference type="ARBA" id="ARBA00023136"/>
    </source>
</evidence>
<protein>
    <recommendedName>
        <fullName evidence="3 11">Flagellar FliJ protein</fullName>
    </recommendedName>
</protein>
<evidence type="ECO:0000256" key="8">
    <source>
        <dbReference type="ARBA" id="ARBA00022927"/>
    </source>
</evidence>
<evidence type="ECO:0000256" key="7">
    <source>
        <dbReference type="ARBA" id="ARBA00022795"/>
    </source>
</evidence>
<dbReference type="InterPro" id="IPR012823">
    <property type="entry name" value="Flagell_FliJ"/>
</dbReference>
<evidence type="ECO:0000256" key="3">
    <source>
        <dbReference type="ARBA" id="ARBA00020392"/>
    </source>
</evidence>
<keyword evidence="12" id="KW-0969">Cilium</keyword>
<accession>A0A0H3CQM9</accession>
<dbReference type="PRINTS" id="PR01004">
    <property type="entry name" value="FLGFLIJ"/>
</dbReference>
<dbReference type="RefSeq" id="WP_013097804.1">
    <property type="nucleotide sequence ID" value="NC_014121.1"/>
</dbReference>
<name>A0A0H3CQM9_ENTCC</name>
<dbReference type="GO" id="GO:0009288">
    <property type="term" value="C:bacterial-type flagellum"/>
    <property type="evidence" value="ECO:0007669"/>
    <property type="project" value="UniProtKB-UniRule"/>
</dbReference>
<dbReference type="GO" id="GO:0003774">
    <property type="term" value="F:cytoskeletal motor activity"/>
    <property type="evidence" value="ECO:0007669"/>
    <property type="project" value="UniProtKB-UniRule"/>
</dbReference>
<dbReference type="STRING" id="716541.ECL_03298"/>
<dbReference type="GO" id="GO:0006935">
    <property type="term" value="P:chemotaxis"/>
    <property type="evidence" value="ECO:0007669"/>
    <property type="project" value="UniProtKB-UniRule"/>
</dbReference>
<dbReference type="OrthoDB" id="6542900at2"/>
<keyword evidence="6 11" id="KW-0145">Chemotaxis</keyword>
<evidence type="ECO:0000256" key="4">
    <source>
        <dbReference type="ARBA" id="ARBA00022448"/>
    </source>
</evidence>
<dbReference type="EnsemblBacteria" id="ADF62832">
    <property type="protein sequence ID" value="ADF62832"/>
    <property type="gene ID" value="ECL_03298"/>
</dbReference>
<keyword evidence="9 11" id="KW-0472">Membrane</keyword>
<dbReference type="GeneID" id="83574271"/>
<dbReference type="HOGENOM" id="CLU_119965_2_1_6"/>
<dbReference type="PATRIC" id="fig|716541.4.peg.3461"/>
<evidence type="ECO:0000256" key="1">
    <source>
        <dbReference type="ARBA" id="ARBA00004413"/>
    </source>
</evidence>
<dbReference type="eggNOG" id="COG2882">
    <property type="taxonomic scope" value="Bacteria"/>
</dbReference>
<dbReference type="PANTHER" id="PTHR38786">
    <property type="entry name" value="FLAGELLAR FLIJ PROTEIN"/>
    <property type="match status" value="1"/>
</dbReference>
<evidence type="ECO:0000256" key="2">
    <source>
        <dbReference type="ARBA" id="ARBA00010004"/>
    </source>
</evidence>
<dbReference type="EMBL" id="CP001918">
    <property type="protein sequence ID" value="ADF62832.1"/>
    <property type="molecule type" value="Genomic_DNA"/>
</dbReference>
<dbReference type="KEGG" id="enc:ECL_03298"/>
<evidence type="ECO:0000313" key="13">
    <source>
        <dbReference type="Proteomes" id="UP000002363"/>
    </source>
</evidence>